<dbReference type="PRINTS" id="PR00081">
    <property type="entry name" value="GDHRDH"/>
</dbReference>
<dbReference type="SUPFAM" id="SSF51735">
    <property type="entry name" value="NAD(P)-binding Rossmann-fold domains"/>
    <property type="match status" value="1"/>
</dbReference>
<protein>
    <submittedName>
        <fullName evidence="5">NAD(P)-binding protein</fullName>
    </submittedName>
</protein>
<dbReference type="STRING" id="1314785.A0A165DE77"/>
<accession>A0A165DE77</accession>
<dbReference type="EMBL" id="KV427635">
    <property type="protein sequence ID" value="KZT04686.1"/>
    <property type="molecule type" value="Genomic_DNA"/>
</dbReference>
<reference evidence="5 6" key="1">
    <citation type="journal article" date="2016" name="Mol. Biol. Evol.">
        <title>Comparative Genomics of Early-Diverging Mushroom-Forming Fungi Provides Insights into the Origins of Lignocellulose Decay Capabilities.</title>
        <authorList>
            <person name="Nagy L.G."/>
            <person name="Riley R."/>
            <person name="Tritt A."/>
            <person name="Adam C."/>
            <person name="Daum C."/>
            <person name="Floudas D."/>
            <person name="Sun H."/>
            <person name="Yadav J.S."/>
            <person name="Pangilinan J."/>
            <person name="Larsson K.H."/>
            <person name="Matsuura K."/>
            <person name="Barry K."/>
            <person name="Labutti K."/>
            <person name="Kuo R."/>
            <person name="Ohm R.A."/>
            <person name="Bhattacharya S.S."/>
            <person name="Shirouzu T."/>
            <person name="Yoshinaga Y."/>
            <person name="Martin F.M."/>
            <person name="Grigoriev I.V."/>
            <person name="Hibbett D.S."/>
        </authorList>
    </citation>
    <scope>NUCLEOTIDE SEQUENCE [LARGE SCALE GENOMIC DNA]</scope>
    <source>
        <strain evidence="5 6">93-53</strain>
    </source>
</reference>
<keyword evidence="3" id="KW-0560">Oxidoreductase</keyword>
<dbReference type="InterPro" id="IPR036291">
    <property type="entry name" value="NAD(P)-bd_dom_sf"/>
</dbReference>
<dbReference type="PANTHER" id="PTHR43976">
    <property type="entry name" value="SHORT CHAIN DEHYDROGENASE"/>
    <property type="match status" value="1"/>
</dbReference>
<dbReference type="PANTHER" id="PTHR43976:SF16">
    <property type="entry name" value="SHORT-CHAIN DEHYDROGENASE_REDUCTASE FAMILY PROTEIN"/>
    <property type="match status" value="1"/>
</dbReference>
<dbReference type="Pfam" id="PF00106">
    <property type="entry name" value="adh_short"/>
    <property type="match status" value="1"/>
</dbReference>
<evidence type="ECO:0000313" key="6">
    <source>
        <dbReference type="Proteomes" id="UP000076871"/>
    </source>
</evidence>
<name>A0A165DE77_9APHY</name>
<dbReference type="InParanoid" id="A0A165DE77"/>
<evidence type="ECO:0000256" key="2">
    <source>
        <dbReference type="ARBA" id="ARBA00022857"/>
    </source>
</evidence>
<proteinExistence type="inferred from homology"/>
<dbReference type="InterPro" id="IPR020904">
    <property type="entry name" value="Sc_DH/Rdtase_CS"/>
</dbReference>
<dbReference type="RefSeq" id="XP_040762426.1">
    <property type="nucleotide sequence ID" value="XM_040907155.1"/>
</dbReference>
<keyword evidence="2" id="KW-0521">NADP</keyword>
<dbReference type="Proteomes" id="UP000076871">
    <property type="component" value="Unassembled WGS sequence"/>
</dbReference>
<keyword evidence="6" id="KW-1185">Reference proteome</keyword>
<comment type="similarity">
    <text evidence="1 4">Belongs to the short-chain dehydrogenases/reductases (SDR) family.</text>
</comment>
<evidence type="ECO:0000256" key="3">
    <source>
        <dbReference type="ARBA" id="ARBA00023002"/>
    </source>
</evidence>
<dbReference type="OrthoDB" id="1274115at2759"/>
<dbReference type="Gene3D" id="3.40.50.720">
    <property type="entry name" value="NAD(P)-binding Rossmann-like Domain"/>
    <property type="match status" value="1"/>
</dbReference>
<evidence type="ECO:0000256" key="1">
    <source>
        <dbReference type="ARBA" id="ARBA00006484"/>
    </source>
</evidence>
<dbReference type="AlphaFoldDB" id="A0A165DE77"/>
<dbReference type="GO" id="GO:0016491">
    <property type="term" value="F:oxidoreductase activity"/>
    <property type="evidence" value="ECO:0007669"/>
    <property type="project" value="UniProtKB-KW"/>
</dbReference>
<dbReference type="PROSITE" id="PS00061">
    <property type="entry name" value="ADH_SHORT"/>
    <property type="match status" value="1"/>
</dbReference>
<dbReference type="InterPro" id="IPR002347">
    <property type="entry name" value="SDR_fam"/>
</dbReference>
<gene>
    <name evidence="5" type="ORF">LAESUDRAFT_715473</name>
</gene>
<evidence type="ECO:0000256" key="4">
    <source>
        <dbReference type="RuleBase" id="RU000363"/>
    </source>
</evidence>
<sequence>MSSPRVWFMTGCSTGFGRLMTELVLERGDVAVSTARKPEVLAGLAAIYPEDRLLILKLDAERRFGRIDVVFNNARFGILGELEGIPENTARGLFDVNFWGAVNVSKEAIRVFREVNRPQGGRLLQMSSMYGVEANPPFGIYSAAKFALEGFTESLAAEIDPKWEIKITLLEPGFFKTNLRANAVEMEPHPAYTRHRLLSATRLAASGEVFHRDPKNAVAAMYRLVSLPDPPLHFPLGEDAIVLKSRFKTEKSQSARSGNQTTSSILLVNTRENVLNVAIWRRSDERRGGTDRIEPDPGLNSMRVSDFNITRSVGFGSKRLTETFKCFDHIQHSLNEFAPVIERRFHNAIKAVVKTKGMITFRGKRKLGCMRKWMGKRRGRKNWRKSKELTFIRFTSLQLRRQLRWDGVNATLRNPEFRRVSLPAEVITEENDRIVVFDVQHSHC</sequence>
<evidence type="ECO:0000313" key="5">
    <source>
        <dbReference type="EMBL" id="KZT04686.1"/>
    </source>
</evidence>
<dbReference type="InterPro" id="IPR051911">
    <property type="entry name" value="SDR_oxidoreductase"/>
</dbReference>
<organism evidence="5 6">
    <name type="scientific">Laetiporus sulphureus 93-53</name>
    <dbReference type="NCBI Taxonomy" id="1314785"/>
    <lineage>
        <taxon>Eukaryota</taxon>
        <taxon>Fungi</taxon>
        <taxon>Dikarya</taxon>
        <taxon>Basidiomycota</taxon>
        <taxon>Agaricomycotina</taxon>
        <taxon>Agaricomycetes</taxon>
        <taxon>Polyporales</taxon>
        <taxon>Laetiporus</taxon>
    </lineage>
</organism>
<dbReference type="GeneID" id="63824184"/>
<dbReference type="PRINTS" id="PR00080">
    <property type="entry name" value="SDRFAMILY"/>
</dbReference>